<feature type="signal peptide" evidence="2">
    <location>
        <begin position="1"/>
        <end position="35"/>
    </location>
</feature>
<evidence type="ECO:0000256" key="2">
    <source>
        <dbReference type="SAM" id="SignalP"/>
    </source>
</evidence>
<name>A0ABN8PSW2_9CNID</name>
<reference evidence="3 4" key="1">
    <citation type="submission" date="2022-05" db="EMBL/GenBank/DDBJ databases">
        <authorList>
            <consortium name="Genoscope - CEA"/>
            <person name="William W."/>
        </authorList>
    </citation>
    <scope>NUCLEOTIDE SEQUENCE [LARGE SCALE GENOMIC DNA]</scope>
</reference>
<organism evidence="3 4">
    <name type="scientific">Porites evermanni</name>
    <dbReference type="NCBI Taxonomy" id="104178"/>
    <lineage>
        <taxon>Eukaryota</taxon>
        <taxon>Metazoa</taxon>
        <taxon>Cnidaria</taxon>
        <taxon>Anthozoa</taxon>
        <taxon>Hexacorallia</taxon>
        <taxon>Scleractinia</taxon>
        <taxon>Fungiina</taxon>
        <taxon>Poritidae</taxon>
        <taxon>Porites</taxon>
    </lineage>
</organism>
<comment type="caution">
    <text evidence="3">The sequence shown here is derived from an EMBL/GenBank/DDBJ whole genome shotgun (WGS) entry which is preliminary data.</text>
</comment>
<evidence type="ECO:0000313" key="3">
    <source>
        <dbReference type="EMBL" id="CAH3148712.1"/>
    </source>
</evidence>
<feature type="chain" id="PRO_5046924453" evidence="2">
    <location>
        <begin position="36"/>
        <end position="174"/>
    </location>
</feature>
<keyword evidence="4" id="KW-1185">Reference proteome</keyword>
<sequence>MADPGLNISENFLHVSSKVSILLALLFISLTELQARPTDSPTLPSSNFNGTSSLRNTTRSSARETTGLKPREKVDKVTSSTNEMQPSSVNIKQATETQDDLSATDGSGLTRTILPTSINKNPCIKKIRYSFIYNQLFKIPICKKNHGCHEVVKIVNFGKGRTLAVTYNCQKQRS</sequence>
<keyword evidence="2" id="KW-0732">Signal</keyword>
<dbReference type="Proteomes" id="UP001159427">
    <property type="component" value="Unassembled WGS sequence"/>
</dbReference>
<accession>A0ABN8PSW2</accession>
<evidence type="ECO:0000256" key="1">
    <source>
        <dbReference type="SAM" id="MobiDB-lite"/>
    </source>
</evidence>
<proteinExistence type="predicted"/>
<gene>
    <name evidence="3" type="ORF">PEVE_00044683</name>
</gene>
<protein>
    <submittedName>
        <fullName evidence="3">Uncharacterized protein</fullName>
    </submittedName>
</protein>
<dbReference type="EMBL" id="CALNXI010000957">
    <property type="protein sequence ID" value="CAH3148712.1"/>
    <property type="molecule type" value="Genomic_DNA"/>
</dbReference>
<feature type="compositionally biased region" description="Polar residues" evidence="1">
    <location>
        <begin position="37"/>
        <end position="64"/>
    </location>
</feature>
<evidence type="ECO:0000313" key="4">
    <source>
        <dbReference type="Proteomes" id="UP001159427"/>
    </source>
</evidence>
<feature type="region of interest" description="Disordered" evidence="1">
    <location>
        <begin position="36"/>
        <end position="104"/>
    </location>
</feature>
<feature type="compositionally biased region" description="Polar residues" evidence="1">
    <location>
        <begin position="77"/>
        <end position="104"/>
    </location>
</feature>